<dbReference type="EMBL" id="PCSW01000006">
    <property type="protein sequence ID" value="PIP57963.1"/>
    <property type="molecule type" value="Genomic_DNA"/>
</dbReference>
<protein>
    <submittedName>
        <fullName evidence="1">Uncharacterized protein</fullName>
    </submittedName>
</protein>
<gene>
    <name evidence="1" type="ORF">COX03_00195</name>
</gene>
<reference evidence="1 2" key="1">
    <citation type="submission" date="2017-09" db="EMBL/GenBank/DDBJ databases">
        <title>Depth-based differentiation of microbial function through sediment-hosted aquifers and enrichment of novel symbionts in the deep terrestrial subsurface.</title>
        <authorList>
            <person name="Probst A.J."/>
            <person name="Ladd B."/>
            <person name="Jarett J.K."/>
            <person name="Geller-Mcgrath D.E."/>
            <person name="Sieber C.M."/>
            <person name="Emerson J.B."/>
            <person name="Anantharaman K."/>
            <person name="Thomas B.C."/>
            <person name="Malmstrom R."/>
            <person name="Stieglmeier M."/>
            <person name="Klingl A."/>
            <person name="Woyke T."/>
            <person name="Ryan C.M."/>
            <person name="Banfield J.F."/>
        </authorList>
    </citation>
    <scope>NUCLEOTIDE SEQUENCE [LARGE SCALE GENOMIC DNA]</scope>
    <source>
        <strain evidence="1">CG22_combo_CG10-13_8_21_14_all_39_10</strain>
    </source>
</reference>
<evidence type="ECO:0000313" key="1">
    <source>
        <dbReference type="EMBL" id="PIP57963.1"/>
    </source>
</evidence>
<sequence>MEYKNFADTIEEKYGFVPTLATIPREKPVKRVESVSWQLEEVYATLSCHPFSIPREDSGPNKFYFGSITERSINSNPLPRWDRGGRGGIEVGYLRKLVCR</sequence>
<comment type="caution">
    <text evidence="1">The sequence shown here is derived from an EMBL/GenBank/DDBJ whole genome shotgun (WGS) entry which is preliminary data.</text>
</comment>
<evidence type="ECO:0000313" key="2">
    <source>
        <dbReference type="Proteomes" id="UP000229847"/>
    </source>
</evidence>
<name>A0A2H0BJW1_9BACT</name>
<accession>A0A2H0BJW1</accession>
<proteinExistence type="predicted"/>
<dbReference type="AlphaFoldDB" id="A0A2H0BJW1"/>
<organism evidence="1 2">
    <name type="scientific">Candidatus Woesebacteria bacterium CG22_combo_CG10-13_8_21_14_all_39_10</name>
    <dbReference type="NCBI Taxonomy" id="1975059"/>
    <lineage>
        <taxon>Bacteria</taxon>
        <taxon>Candidatus Woeseibacteriota</taxon>
    </lineage>
</organism>
<dbReference type="Proteomes" id="UP000229847">
    <property type="component" value="Unassembled WGS sequence"/>
</dbReference>